<dbReference type="GO" id="GO:0003676">
    <property type="term" value="F:nucleic acid binding"/>
    <property type="evidence" value="ECO:0007669"/>
    <property type="project" value="InterPro"/>
</dbReference>
<dbReference type="Pfam" id="PF17917">
    <property type="entry name" value="RT_RNaseH"/>
    <property type="match status" value="1"/>
</dbReference>
<dbReference type="Pfam" id="PF00078">
    <property type="entry name" value="RVT_1"/>
    <property type="match status" value="1"/>
</dbReference>
<dbReference type="FunFam" id="3.10.10.10:FF:000007">
    <property type="entry name" value="Retrovirus-related Pol polyprotein from transposon 17.6-like Protein"/>
    <property type="match status" value="1"/>
</dbReference>
<evidence type="ECO:0000256" key="5">
    <source>
        <dbReference type="ARBA" id="ARBA00022722"/>
    </source>
</evidence>
<dbReference type="PANTHER" id="PTHR37984">
    <property type="entry name" value="PROTEIN CBG26694"/>
    <property type="match status" value="1"/>
</dbReference>
<evidence type="ECO:0000256" key="4">
    <source>
        <dbReference type="ARBA" id="ARBA00022695"/>
    </source>
</evidence>
<evidence type="ECO:0000259" key="10">
    <source>
        <dbReference type="PROSITE" id="PS50878"/>
    </source>
</evidence>
<evidence type="ECO:0000256" key="9">
    <source>
        <dbReference type="SAM" id="MobiDB-lite"/>
    </source>
</evidence>
<dbReference type="GO" id="GO:0006508">
    <property type="term" value="P:proteolysis"/>
    <property type="evidence" value="ECO:0007669"/>
    <property type="project" value="UniProtKB-KW"/>
</dbReference>
<proteinExistence type="predicted"/>
<keyword evidence="13" id="KW-1185">Reference proteome</keyword>
<dbReference type="Gene3D" id="3.30.420.10">
    <property type="entry name" value="Ribonuclease H-like superfamily/Ribonuclease H"/>
    <property type="match status" value="2"/>
</dbReference>
<dbReference type="InterPro" id="IPR050951">
    <property type="entry name" value="Retrovirus_Pol_polyprotein"/>
</dbReference>
<evidence type="ECO:0000256" key="1">
    <source>
        <dbReference type="ARBA" id="ARBA00012493"/>
    </source>
</evidence>
<dbReference type="PANTHER" id="PTHR37984:SF5">
    <property type="entry name" value="PROTEIN NYNRIN-LIKE"/>
    <property type="match status" value="1"/>
</dbReference>
<dbReference type="SUPFAM" id="SSF53098">
    <property type="entry name" value="Ribonuclease H-like"/>
    <property type="match status" value="1"/>
</dbReference>
<dbReference type="Proteomes" id="UP000242715">
    <property type="component" value="Unassembled WGS sequence"/>
</dbReference>
<evidence type="ECO:0000313" key="13">
    <source>
        <dbReference type="Proteomes" id="UP000242715"/>
    </source>
</evidence>
<dbReference type="Pfam" id="PF03732">
    <property type="entry name" value="Retrotrans_gag"/>
    <property type="match status" value="1"/>
</dbReference>
<feature type="compositionally biased region" description="Pro residues" evidence="9">
    <location>
        <begin position="56"/>
        <end position="68"/>
    </location>
</feature>
<dbReference type="OrthoDB" id="2013610at2759"/>
<dbReference type="EMBL" id="DF973237">
    <property type="protein sequence ID" value="GAU21767.1"/>
    <property type="molecule type" value="Genomic_DNA"/>
</dbReference>
<keyword evidence="5" id="KW-0540">Nuclease</keyword>
<keyword evidence="7" id="KW-0378">Hydrolase</keyword>
<dbReference type="CDD" id="cd09274">
    <property type="entry name" value="RNase_HI_RT_Ty3"/>
    <property type="match status" value="1"/>
</dbReference>
<keyword evidence="3" id="KW-0808">Transferase</keyword>
<feature type="region of interest" description="Disordered" evidence="9">
    <location>
        <begin position="197"/>
        <end position="218"/>
    </location>
</feature>
<dbReference type="InterPro" id="IPR000477">
    <property type="entry name" value="RT_dom"/>
</dbReference>
<evidence type="ECO:0000256" key="6">
    <source>
        <dbReference type="ARBA" id="ARBA00022759"/>
    </source>
</evidence>
<keyword evidence="2" id="KW-0645">Protease</keyword>
<keyword evidence="6" id="KW-0255">Endonuclease</keyword>
<evidence type="ECO:0000256" key="3">
    <source>
        <dbReference type="ARBA" id="ARBA00022679"/>
    </source>
</evidence>
<feature type="domain" description="Reverse transcriptase" evidence="10">
    <location>
        <begin position="415"/>
        <end position="594"/>
    </location>
</feature>
<evidence type="ECO:0000313" key="12">
    <source>
        <dbReference type="EMBL" id="GAU21767.1"/>
    </source>
</evidence>
<dbReference type="InterPro" id="IPR043502">
    <property type="entry name" value="DNA/RNA_pol_sf"/>
</dbReference>
<evidence type="ECO:0000256" key="2">
    <source>
        <dbReference type="ARBA" id="ARBA00022670"/>
    </source>
</evidence>
<dbReference type="InterPro" id="IPR036397">
    <property type="entry name" value="RNaseH_sf"/>
</dbReference>
<evidence type="ECO:0000256" key="8">
    <source>
        <dbReference type="ARBA" id="ARBA00022918"/>
    </source>
</evidence>
<dbReference type="AlphaFoldDB" id="A0A2Z6MY44"/>
<evidence type="ECO:0000256" key="7">
    <source>
        <dbReference type="ARBA" id="ARBA00022801"/>
    </source>
</evidence>
<dbReference type="Gene3D" id="3.10.10.10">
    <property type="entry name" value="HIV Type 1 Reverse Transcriptase, subunit A, domain 1"/>
    <property type="match status" value="1"/>
</dbReference>
<dbReference type="GO" id="GO:0008233">
    <property type="term" value="F:peptidase activity"/>
    <property type="evidence" value="ECO:0007669"/>
    <property type="project" value="UniProtKB-KW"/>
</dbReference>
<dbReference type="FunFam" id="3.30.70.270:FF:000020">
    <property type="entry name" value="Transposon Tf2-6 polyprotein-like Protein"/>
    <property type="match status" value="1"/>
</dbReference>
<evidence type="ECO:0000259" key="11">
    <source>
        <dbReference type="PROSITE" id="PS50994"/>
    </source>
</evidence>
<dbReference type="EC" id="2.7.7.49" evidence="1"/>
<sequence>MTRSQAASSDRLDELMNQLTLFQAQFTATMADVSHRVEALERRTVESSSASGSIPIPVPGSPPPPTPSTPRLKLDVPRFDGQHASGWIFKISQFFTYHNTPEEERITIASFYLDGPTLACYQWMYRNAQISSWPQFLHALELRFAPTAYDDPRGKLFKLQQTSTVASYLTEFETLANRIARLQEEKLQDFFRLVKTRHGGSSSTTPTSPPLLPTPANRPRYRQLSPTEMCKARILLLIAEEGEEFSGLDPGDLGLVNPDPSLEVTGLVEELNSAQLSYHALSGVQSAQTLWVLGRVGSQSVRVLVDGGSTLNFIKAQVAHTLGLPHLPSTPLKVIVVAHKPTTTAIALPSPPNNLIAPLLERFSFLFEEPTHLPPPRFTDHQIPLPPTASPVNVRPYRYPHAQKIEIEAQVQKLLSNGWIQPSNSPYSSPVLLLKKKDGSWRMCVDYRALNALTIKDRFPLPTVDELLDELGSARVFSKLDLTFGFHQICLQPHDSHKTAFRTHDGHYEYRVMPFGLCNAPATFQATMNDVFRPLLRRTVIVFFDDILVYSDTEDSHVEHLACVFQLLAQNQFFLKPQKCAFAKHQIDYLGHLVSNGTVAPDPNKIRAIMDWPVPTTIKGLRGFLGLAGYYRKFFRNYAAIASPLTLLLKKDAFLWSESASTSLTALKHALVTAPVLVLPDFNSAFELQTDASGTAMGAVLLQNGHPLAYFSKIFCPRLAKASIYIRELHAITAAVKRWRQYLLGHFFIIQTDHKSLKELLTQVIQTPEQQHYLSKLLGYHYEIQYRPGSTNVVADALSCSETPVINGFYLLSSPTVGFLDELRQKLASDHEFLELCNKLNTLLLNLVAFLQPLPIPNHVWEDLSMDFITGLPPSKGCSVILVVVDRFSKVIHLGALPSSFTVYQWNLLSMSSSYHPQTDGQTEVMNRSIEQYLRAFVHAKPSLWVSLLPWVEYHHNTSVHSASGLTPYQVMFGKAPPSMPAYVTGSSSIDACDTVLQTRDEILALLRKNLSKAQVQMKANADKHRKASSFNVGDWGAMPQQVDQLPAFSVDNHPVVSPLAILGFQTKLNELKQSYNLEDKVDFDEGSIVMDLSMEEQDTPILAQKEARPKRIIKLPKRWKTMI</sequence>
<dbReference type="CDD" id="cd00303">
    <property type="entry name" value="retropepsin_like"/>
    <property type="match status" value="1"/>
</dbReference>
<dbReference type="InterPro" id="IPR005162">
    <property type="entry name" value="Retrotrans_gag_dom"/>
</dbReference>
<dbReference type="InterPro" id="IPR041373">
    <property type="entry name" value="RT_RNaseH"/>
</dbReference>
<organism evidence="12 13">
    <name type="scientific">Trifolium subterraneum</name>
    <name type="common">Subterranean clover</name>
    <dbReference type="NCBI Taxonomy" id="3900"/>
    <lineage>
        <taxon>Eukaryota</taxon>
        <taxon>Viridiplantae</taxon>
        <taxon>Streptophyta</taxon>
        <taxon>Embryophyta</taxon>
        <taxon>Tracheophyta</taxon>
        <taxon>Spermatophyta</taxon>
        <taxon>Magnoliopsida</taxon>
        <taxon>eudicotyledons</taxon>
        <taxon>Gunneridae</taxon>
        <taxon>Pentapetalae</taxon>
        <taxon>rosids</taxon>
        <taxon>fabids</taxon>
        <taxon>Fabales</taxon>
        <taxon>Fabaceae</taxon>
        <taxon>Papilionoideae</taxon>
        <taxon>50 kb inversion clade</taxon>
        <taxon>NPAAA clade</taxon>
        <taxon>Hologalegina</taxon>
        <taxon>IRL clade</taxon>
        <taxon>Trifolieae</taxon>
        <taxon>Trifolium</taxon>
    </lineage>
</organism>
<dbReference type="PROSITE" id="PS50878">
    <property type="entry name" value="RT_POL"/>
    <property type="match status" value="1"/>
</dbReference>
<dbReference type="GO" id="GO:0015074">
    <property type="term" value="P:DNA integration"/>
    <property type="evidence" value="ECO:0007669"/>
    <property type="project" value="InterPro"/>
</dbReference>
<keyword evidence="4" id="KW-0548">Nucleotidyltransferase</keyword>
<gene>
    <name evidence="12" type="ORF">TSUD_328920</name>
</gene>
<dbReference type="PROSITE" id="PS50994">
    <property type="entry name" value="INTEGRASE"/>
    <property type="match status" value="1"/>
</dbReference>
<accession>A0A2Z6MY44</accession>
<dbReference type="GO" id="GO:0004519">
    <property type="term" value="F:endonuclease activity"/>
    <property type="evidence" value="ECO:0007669"/>
    <property type="project" value="UniProtKB-KW"/>
</dbReference>
<protein>
    <recommendedName>
        <fullName evidence="1">RNA-directed DNA polymerase</fullName>
        <ecNumber evidence="1">2.7.7.49</ecNumber>
    </recommendedName>
</protein>
<dbReference type="SUPFAM" id="SSF56672">
    <property type="entry name" value="DNA/RNA polymerases"/>
    <property type="match status" value="1"/>
</dbReference>
<feature type="domain" description="Integrase catalytic" evidence="11">
    <location>
        <begin position="784"/>
        <end position="976"/>
    </location>
</feature>
<dbReference type="CDD" id="cd01647">
    <property type="entry name" value="RT_LTR"/>
    <property type="match status" value="1"/>
</dbReference>
<dbReference type="GO" id="GO:0003964">
    <property type="term" value="F:RNA-directed DNA polymerase activity"/>
    <property type="evidence" value="ECO:0007669"/>
    <property type="project" value="UniProtKB-KW"/>
</dbReference>
<dbReference type="Gene3D" id="2.40.70.10">
    <property type="entry name" value="Acid Proteases"/>
    <property type="match status" value="1"/>
</dbReference>
<reference evidence="13" key="1">
    <citation type="journal article" date="2017" name="Front. Plant Sci.">
        <title>Climate Clever Clovers: New Paradigm to Reduce the Environmental Footprint of Ruminants by Breeding Low Methanogenic Forages Utilizing Haplotype Variation.</title>
        <authorList>
            <person name="Kaur P."/>
            <person name="Appels R."/>
            <person name="Bayer P.E."/>
            <person name="Keeble-Gagnere G."/>
            <person name="Wang J."/>
            <person name="Hirakawa H."/>
            <person name="Shirasawa K."/>
            <person name="Vercoe P."/>
            <person name="Stefanova K."/>
            <person name="Durmic Z."/>
            <person name="Nichols P."/>
            <person name="Revell C."/>
            <person name="Isobe S.N."/>
            <person name="Edwards D."/>
            <person name="Erskine W."/>
        </authorList>
    </citation>
    <scope>NUCLEOTIDE SEQUENCE [LARGE SCALE GENOMIC DNA]</scope>
    <source>
        <strain evidence="13">cv. Daliak</strain>
    </source>
</reference>
<dbReference type="InterPro" id="IPR043128">
    <property type="entry name" value="Rev_trsase/Diguanyl_cyclase"/>
</dbReference>
<name>A0A2Z6MY44_TRISU</name>
<dbReference type="InterPro" id="IPR001584">
    <property type="entry name" value="Integrase_cat-core"/>
</dbReference>
<dbReference type="InterPro" id="IPR021109">
    <property type="entry name" value="Peptidase_aspartic_dom_sf"/>
</dbReference>
<dbReference type="Gene3D" id="3.30.70.270">
    <property type="match status" value="2"/>
</dbReference>
<keyword evidence="8" id="KW-0695">RNA-directed DNA polymerase</keyword>
<dbReference type="InterPro" id="IPR012337">
    <property type="entry name" value="RNaseH-like_sf"/>
</dbReference>
<feature type="region of interest" description="Disordered" evidence="9">
    <location>
        <begin position="42"/>
        <end position="70"/>
    </location>
</feature>